<dbReference type="RefSeq" id="WP_010054829.1">
    <property type="nucleotide sequence ID" value="NZ_BJOJ01000053.1"/>
</dbReference>
<accession>A0AAW9K5T4</accession>
<keyword evidence="3" id="KW-0804">Transcription</keyword>
<gene>
    <name evidence="5" type="ORF">RAK27_03395</name>
</gene>
<dbReference type="SMART" id="SM00347">
    <property type="entry name" value="HTH_MARR"/>
    <property type="match status" value="1"/>
</dbReference>
<dbReference type="InterPro" id="IPR000835">
    <property type="entry name" value="HTH_MarR-typ"/>
</dbReference>
<dbReference type="GO" id="GO:0003677">
    <property type="term" value="F:DNA binding"/>
    <property type="evidence" value="ECO:0007669"/>
    <property type="project" value="UniProtKB-KW"/>
</dbReference>
<dbReference type="Pfam" id="PF12802">
    <property type="entry name" value="MarR_2"/>
    <property type="match status" value="1"/>
</dbReference>
<sequence length="171" mass="19592">MKLSDISQINMKTKRLNRLHKKHADQALASLGIHIGQSLILEVLLAKEACTQKEIAAYLQISTSSITNPIKRLEEKNLIQKKQSSTDLRYNSITLTADGMATAKTIITTIEDIDQTMTSDFDPTEIKLLNKLMDRMIHNLEPDFPVTELKKDEYSNMYKNYLEVNNEHRNN</sequence>
<protein>
    <submittedName>
        <fullName evidence="5">MarR family winged helix-turn-helix transcriptional regulator</fullName>
    </submittedName>
</protein>
<dbReference type="PANTHER" id="PTHR42756:SF1">
    <property type="entry name" value="TRANSCRIPTIONAL REPRESSOR OF EMRAB OPERON"/>
    <property type="match status" value="1"/>
</dbReference>
<keyword evidence="1" id="KW-0805">Transcription regulation</keyword>
<dbReference type="Gene3D" id="1.10.10.10">
    <property type="entry name" value="Winged helix-like DNA-binding domain superfamily/Winged helix DNA-binding domain"/>
    <property type="match status" value="1"/>
</dbReference>
<reference evidence="5" key="1">
    <citation type="submission" date="2023-08" db="EMBL/GenBank/DDBJ databases">
        <title>Genomic characterization of piscicolin 126 produced by Carnobacterium maltaromaticum CM22 strain isolated from salmon (Salmo salar).</title>
        <authorList>
            <person name="Gonzalez-Gragera E."/>
            <person name="Garcia-Lopez J.D."/>
            <person name="Teso-Perez C."/>
            <person name="Gimenez-Hernandez I."/>
            <person name="Peralta-Sanchez J.M."/>
            <person name="Valdivia E."/>
            <person name="Montalban-Lopez M."/>
            <person name="Martin-Platero A.M."/>
            <person name="Banos A."/>
            <person name="Martinez-Bueno M."/>
        </authorList>
    </citation>
    <scope>NUCLEOTIDE SEQUENCE</scope>
    <source>
        <strain evidence="5">CM22</strain>
    </source>
</reference>
<dbReference type="PANTHER" id="PTHR42756">
    <property type="entry name" value="TRANSCRIPTIONAL REGULATOR, MARR"/>
    <property type="match status" value="1"/>
</dbReference>
<dbReference type="SUPFAM" id="SSF46785">
    <property type="entry name" value="Winged helix' DNA-binding domain"/>
    <property type="match status" value="1"/>
</dbReference>
<evidence type="ECO:0000256" key="2">
    <source>
        <dbReference type="ARBA" id="ARBA00023125"/>
    </source>
</evidence>
<dbReference type="GO" id="GO:0003700">
    <property type="term" value="F:DNA-binding transcription factor activity"/>
    <property type="evidence" value="ECO:0007669"/>
    <property type="project" value="InterPro"/>
</dbReference>
<dbReference type="InterPro" id="IPR036388">
    <property type="entry name" value="WH-like_DNA-bd_sf"/>
</dbReference>
<evidence type="ECO:0000313" key="5">
    <source>
        <dbReference type="EMBL" id="MDZ5757693.1"/>
    </source>
</evidence>
<proteinExistence type="predicted"/>
<organism evidence="5 6">
    <name type="scientific">Carnobacterium maltaromaticum</name>
    <name type="common">Carnobacterium piscicola</name>
    <dbReference type="NCBI Taxonomy" id="2751"/>
    <lineage>
        <taxon>Bacteria</taxon>
        <taxon>Bacillati</taxon>
        <taxon>Bacillota</taxon>
        <taxon>Bacilli</taxon>
        <taxon>Lactobacillales</taxon>
        <taxon>Carnobacteriaceae</taxon>
        <taxon>Carnobacterium</taxon>
    </lineage>
</organism>
<evidence type="ECO:0000313" key="6">
    <source>
        <dbReference type="Proteomes" id="UP001290462"/>
    </source>
</evidence>
<feature type="domain" description="HTH marR-type" evidence="4">
    <location>
        <begin position="1"/>
        <end position="138"/>
    </location>
</feature>
<dbReference type="InterPro" id="IPR036390">
    <property type="entry name" value="WH_DNA-bd_sf"/>
</dbReference>
<dbReference type="PRINTS" id="PR00598">
    <property type="entry name" value="HTHMARR"/>
</dbReference>
<evidence type="ECO:0000256" key="1">
    <source>
        <dbReference type="ARBA" id="ARBA00023015"/>
    </source>
</evidence>
<name>A0AAW9K5T4_CARML</name>
<evidence type="ECO:0000256" key="3">
    <source>
        <dbReference type="ARBA" id="ARBA00023163"/>
    </source>
</evidence>
<dbReference type="EMBL" id="JAVBVO010000002">
    <property type="protein sequence ID" value="MDZ5757693.1"/>
    <property type="molecule type" value="Genomic_DNA"/>
</dbReference>
<keyword evidence="2" id="KW-0238">DNA-binding</keyword>
<evidence type="ECO:0000259" key="4">
    <source>
        <dbReference type="PROSITE" id="PS50995"/>
    </source>
</evidence>
<dbReference type="PROSITE" id="PS50995">
    <property type="entry name" value="HTH_MARR_2"/>
    <property type="match status" value="1"/>
</dbReference>
<comment type="caution">
    <text evidence="5">The sequence shown here is derived from an EMBL/GenBank/DDBJ whole genome shotgun (WGS) entry which is preliminary data.</text>
</comment>
<dbReference type="Proteomes" id="UP001290462">
    <property type="component" value="Unassembled WGS sequence"/>
</dbReference>
<dbReference type="AlphaFoldDB" id="A0AAW9K5T4"/>